<dbReference type="PANTHER" id="PTHR42970:SF1">
    <property type="entry name" value="PECTATE LYASE C-RELATED"/>
    <property type="match status" value="1"/>
</dbReference>
<reference evidence="4 5" key="1">
    <citation type="submission" date="2018-04" db="EMBL/GenBank/DDBJ databases">
        <title>Complete genome uncultured novel isolate.</title>
        <authorList>
            <person name="Merlino G."/>
        </authorList>
    </citation>
    <scope>NUCLEOTIDE SEQUENCE [LARGE SCALE GENOMIC DNA]</scope>
    <source>
        <strain evidence="5">R1DC9</strain>
    </source>
</reference>
<gene>
    <name evidence="4" type="ORF">DCC35_00265</name>
</gene>
<dbReference type="KEGG" id="fpf:DCC35_00265"/>
<evidence type="ECO:0000313" key="4">
    <source>
        <dbReference type="EMBL" id="QCK13290.1"/>
    </source>
</evidence>
<feature type="signal peptide" evidence="3">
    <location>
        <begin position="1"/>
        <end position="22"/>
    </location>
</feature>
<evidence type="ECO:0000256" key="3">
    <source>
        <dbReference type="SAM" id="SignalP"/>
    </source>
</evidence>
<name>A0A4D7JIU3_9BACT</name>
<protein>
    <recommendedName>
        <fullName evidence="6">Pectate lyase</fullName>
    </recommendedName>
</protein>
<proteinExistence type="predicted"/>
<evidence type="ECO:0000313" key="5">
    <source>
        <dbReference type="Proteomes" id="UP000298616"/>
    </source>
</evidence>
<dbReference type="InterPro" id="IPR012334">
    <property type="entry name" value="Pectin_lyas_fold"/>
</dbReference>
<feature type="chain" id="PRO_5020337771" description="Pectate lyase" evidence="3">
    <location>
        <begin position="23"/>
        <end position="179"/>
    </location>
</feature>
<dbReference type="EMBL" id="CP028923">
    <property type="protein sequence ID" value="QCK13290.1"/>
    <property type="molecule type" value="Genomic_DNA"/>
</dbReference>
<dbReference type="InterPro" id="IPR052063">
    <property type="entry name" value="Polysaccharide_Lyase_1"/>
</dbReference>
<evidence type="ECO:0000256" key="1">
    <source>
        <dbReference type="ARBA" id="ARBA00022723"/>
    </source>
</evidence>
<dbReference type="RefSeq" id="WP_175402666.1">
    <property type="nucleotide sequence ID" value="NZ_CP028923.1"/>
</dbReference>
<dbReference type="Proteomes" id="UP000298616">
    <property type="component" value="Chromosome"/>
</dbReference>
<dbReference type="SUPFAM" id="SSF51126">
    <property type="entry name" value="Pectin lyase-like"/>
    <property type="match status" value="1"/>
</dbReference>
<evidence type="ECO:0000256" key="2">
    <source>
        <dbReference type="ARBA" id="ARBA00023180"/>
    </source>
</evidence>
<keyword evidence="3" id="KW-0732">Signal</keyword>
<keyword evidence="5" id="KW-1185">Reference proteome</keyword>
<evidence type="ECO:0008006" key="6">
    <source>
        <dbReference type="Google" id="ProtNLM"/>
    </source>
</evidence>
<dbReference type="GO" id="GO:0046872">
    <property type="term" value="F:metal ion binding"/>
    <property type="evidence" value="ECO:0007669"/>
    <property type="project" value="UniProtKB-KW"/>
</dbReference>
<organism evidence="4 5">
    <name type="scientific">Mangrovivirga cuniculi</name>
    <dbReference type="NCBI Taxonomy" id="2715131"/>
    <lineage>
        <taxon>Bacteria</taxon>
        <taxon>Pseudomonadati</taxon>
        <taxon>Bacteroidota</taxon>
        <taxon>Cytophagia</taxon>
        <taxon>Cytophagales</taxon>
        <taxon>Mangrovivirgaceae</taxon>
        <taxon>Mangrovivirga</taxon>
    </lineage>
</organism>
<dbReference type="InterPro" id="IPR011050">
    <property type="entry name" value="Pectin_lyase_fold/virulence"/>
</dbReference>
<dbReference type="Gene3D" id="2.160.20.10">
    <property type="entry name" value="Single-stranded right-handed beta-helix, Pectin lyase-like"/>
    <property type="match status" value="1"/>
</dbReference>
<dbReference type="PANTHER" id="PTHR42970">
    <property type="entry name" value="PECTATE LYASE C-RELATED"/>
    <property type="match status" value="1"/>
</dbReference>
<dbReference type="AlphaFoldDB" id="A0A4D7JIU3"/>
<keyword evidence="1" id="KW-0479">Metal-binding</keyword>
<keyword evidence="2" id="KW-0325">Glycoprotein</keyword>
<accession>A0A4D7JIU3</accession>
<sequence length="179" mass="19661">MKLNRYILPFILLLLFCFTGKAQQLAFPDAEGFGKFTTGGRGGKVYVVSNLNDSGPGSLREAIEQEEPRIIVFSTSGNIDLKSNLTIKNGNVTIAGHSAPGDGICIKNYPLQIRASNVIVRYMRFRLGDKGDVQEDAINGRFLNNVIIDHCSMSWSIDECASFILTQILPCNGVLFQKA</sequence>